<dbReference type="InterPro" id="IPR009027">
    <property type="entry name" value="Ribosomal_bL9/RNase_H1_N"/>
</dbReference>
<dbReference type="AlphaFoldDB" id="A0A1G2LCC7"/>
<reference evidence="9 10" key="1">
    <citation type="journal article" date="2016" name="Nat. Commun.">
        <title>Thousands of microbial genomes shed light on interconnected biogeochemical processes in an aquifer system.</title>
        <authorList>
            <person name="Anantharaman K."/>
            <person name="Brown C.T."/>
            <person name="Hug L.A."/>
            <person name="Sharon I."/>
            <person name="Castelle C.J."/>
            <person name="Probst A.J."/>
            <person name="Thomas B.C."/>
            <person name="Singh A."/>
            <person name="Wilkins M.J."/>
            <person name="Karaoz U."/>
            <person name="Brodie E.L."/>
            <person name="Williams K.H."/>
            <person name="Hubbard S.S."/>
            <person name="Banfield J.F."/>
        </authorList>
    </citation>
    <scope>NUCLEOTIDE SEQUENCE [LARGE SCALE GENOMIC DNA]</scope>
</reference>
<evidence type="ECO:0000313" key="9">
    <source>
        <dbReference type="EMBL" id="OHA09286.1"/>
    </source>
</evidence>
<dbReference type="GO" id="GO:0006412">
    <property type="term" value="P:translation"/>
    <property type="evidence" value="ECO:0007669"/>
    <property type="project" value="UniProtKB-UniRule"/>
</dbReference>
<dbReference type="Gene3D" id="3.40.5.10">
    <property type="entry name" value="Ribosomal protein L9, N-terminal domain"/>
    <property type="match status" value="1"/>
</dbReference>
<dbReference type="Pfam" id="PF03948">
    <property type="entry name" value="Ribosomal_L9_C"/>
    <property type="match status" value="1"/>
</dbReference>
<dbReference type="Gene3D" id="3.10.430.100">
    <property type="entry name" value="Ribosomal protein L9, C-terminal domain"/>
    <property type="match status" value="1"/>
</dbReference>
<evidence type="ECO:0000256" key="4">
    <source>
        <dbReference type="ARBA" id="ARBA00022980"/>
    </source>
</evidence>
<comment type="caution">
    <text evidence="9">The sequence shown here is derived from an EMBL/GenBank/DDBJ whole genome shotgun (WGS) entry which is preliminary data.</text>
</comment>
<protein>
    <recommendedName>
        <fullName evidence="6 7">Large ribosomal subunit protein bL9</fullName>
    </recommendedName>
</protein>
<keyword evidence="2 7" id="KW-0699">rRNA-binding</keyword>
<dbReference type="InterPro" id="IPR000244">
    <property type="entry name" value="Ribosomal_bL9"/>
</dbReference>
<dbReference type="Proteomes" id="UP000176705">
    <property type="component" value="Unassembled WGS sequence"/>
</dbReference>
<dbReference type="PANTHER" id="PTHR21368">
    <property type="entry name" value="50S RIBOSOMAL PROTEIN L9"/>
    <property type="match status" value="1"/>
</dbReference>
<dbReference type="GO" id="GO:0005840">
    <property type="term" value="C:ribosome"/>
    <property type="evidence" value="ECO:0007669"/>
    <property type="project" value="UniProtKB-KW"/>
</dbReference>
<proteinExistence type="inferred from homology"/>
<dbReference type="PROSITE" id="PS00651">
    <property type="entry name" value="RIBOSOMAL_L9"/>
    <property type="match status" value="1"/>
</dbReference>
<feature type="domain" description="Ribosomal protein L9" evidence="8">
    <location>
        <begin position="13"/>
        <end position="40"/>
    </location>
</feature>
<dbReference type="InterPro" id="IPR036791">
    <property type="entry name" value="Ribosomal_bL9_C_sf"/>
</dbReference>
<comment type="function">
    <text evidence="7">Binds to the 23S rRNA.</text>
</comment>
<keyword evidence="4 7" id="KW-0689">Ribosomal protein</keyword>
<dbReference type="EMBL" id="MHQS01000004">
    <property type="protein sequence ID" value="OHA09286.1"/>
    <property type="molecule type" value="Genomic_DNA"/>
</dbReference>
<organism evidence="9 10">
    <name type="scientific">Candidatus Sungbacteria bacterium RIFCSPLOWO2_01_FULL_59_16</name>
    <dbReference type="NCBI Taxonomy" id="1802280"/>
    <lineage>
        <taxon>Bacteria</taxon>
        <taxon>Candidatus Sungiibacteriota</taxon>
    </lineage>
</organism>
<dbReference type="InterPro" id="IPR036935">
    <property type="entry name" value="Ribosomal_bL9_N_sf"/>
</dbReference>
<dbReference type="SUPFAM" id="SSF55658">
    <property type="entry name" value="L9 N-domain-like"/>
    <property type="match status" value="1"/>
</dbReference>
<evidence type="ECO:0000313" key="10">
    <source>
        <dbReference type="Proteomes" id="UP000176705"/>
    </source>
</evidence>
<dbReference type="STRING" id="1802280.A3B37_03920"/>
<dbReference type="NCBIfam" id="TIGR00158">
    <property type="entry name" value="L9"/>
    <property type="match status" value="1"/>
</dbReference>
<gene>
    <name evidence="7" type="primary">rplI</name>
    <name evidence="9" type="ORF">A3B37_03920</name>
</gene>
<comment type="similarity">
    <text evidence="1 7">Belongs to the bacterial ribosomal protein bL9 family.</text>
</comment>
<dbReference type="InterPro" id="IPR020070">
    <property type="entry name" value="Ribosomal_bL9_N"/>
</dbReference>
<accession>A0A1G2LCC7</accession>
<dbReference type="GO" id="GO:0003735">
    <property type="term" value="F:structural constituent of ribosome"/>
    <property type="evidence" value="ECO:0007669"/>
    <property type="project" value="InterPro"/>
</dbReference>
<evidence type="ECO:0000256" key="6">
    <source>
        <dbReference type="ARBA" id="ARBA00035292"/>
    </source>
</evidence>
<keyword evidence="5 7" id="KW-0687">Ribonucleoprotein</keyword>
<dbReference type="GO" id="GO:1990904">
    <property type="term" value="C:ribonucleoprotein complex"/>
    <property type="evidence" value="ECO:0007669"/>
    <property type="project" value="UniProtKB-KW"/>
</dbReference>
<dbReference type="InterPro" id="IPR020069">
    <property type="entry name" value="Ribosomal_bL9_C"/>
</dbReference>
<evidence type="ECO:0000256" key="7">
    <source>
        <dbReference type="HAMAP-Rule" id="MF_00503"/>
    </source>
</evidence>
<dbReference type="GO" id="GO:0019843">
    <property type="term" value="F:rRNA binding"/>
    <property type="evidence" value="ECO:0007669"/>
    <property type="project" value="UniProtKB-UniRule"/>
</dbReference>
<evidence type="ECO:0000256" key="1">
    <source>
        <dbReference type="ARBA" id="ARBA00010605"/>
    </source>
</evidence>
<dbReference type="Pfam" id="PF01281">
    <property type="entry name" value="Ribosomal_L9_N"/>
    <property type="match status" value="1"/>
</dbReference>
<evidence type="ECO:0000256" key="3">
    <source>
        <dbReference type="ARBA" id="ARBA00022884"/>
    </source>
</evidence>
<name>A0A1G2LCC7_9BACT</name>
<dbReference type="InterPro" id="IPR020594">
    <property type="entry name" value="Ribosomal_bL9_bac/chp"/>
</dbReference>
<evidence type="ECO:0000256" key="5">
    <source>
        <dbReference type="ARBA" id="ARBA00023274"/>
    </source>
</evidence>
<dbReference type="HAMAP" id="MF_00503">
    <property type="entry name" value="Ribosomal_bL9"/>
    <property type="match status" value="1"/>
</dbReference>
<evidence type="ECO:0000256" key="2">
    <source>
        <dbReference type="ARBA" id="ARBA00022730"/>
    </source>
</evidence>
<keyword evidence="3 7" id="KW-0694">RNA-binding</keyword>
<sequence length="164" mass="18091">MKVILLKEVPGLGRVGDVKTVRDGYGQNFLVARGLAKTATAAVLQRAESEKVQRTAHATKEQERFRRMADALQKTPLAFTMKVNEQGHAFGSVTSSDIQTALAKNGIALDRHWIALTEPIKTTGEHRVKIGFPHQVEGEIKVIVEAEDSEEAQSMKSEIRNNSK</sequence>
<dbReference type="SUPFAM" id="SSF55653">
    <property type="entry name" value="Ribosomal protein L9 C-domain"/>
    <property type="match status" value="1"/>
</dbReference>
<evidence type="ECO:0000259" key="8">
    <source>
        <dbReference type="PROSITE" id="PS00651"/>
    </source>
</evidence>